<dbReference type="SMART" id="SM00320">
    <property type="entry name" value="WD40"/>
    <property type="match status" value="8"/>
</dbReference>
<evidence type="ECO:0000313" key="4">
    <source>
        <dbReference type="EMBL" id="KAF7258355.1"/>
    </source>
</evidence>
<feature type="repeat" description="WD" evidence="3">
    <location>
        <begin position="279"/>
        <end position="309"/>
    </location>
</feature>
<dbReference type="Gene3D" id="2.130.10.10">
    <property type="entry name" value="YVTN repeat-like/Quinoprotein amine dehydrogenase"/>
    <property type="match status" value="4"/>
</dbReference>
<dbReference type="InterPro" id="IPR036322">
    <property type="entry name" value="WD40_repeat_dom_sf"/>
</dbReference>
<evidence type="ECO:0000313" key="5">
    <source>
        <dbReference type="Proteomes" id="UP000822476"/>
    </source>
</evidence>
<gene>
    <name evidence="4" type="ORF">EG68_04952</name>
</gene>
<keyword evidence="5" id="KW-1185">Reference proteome</keyword>
<accession>A0A8S9YTL0</accession>
<sequence length="504" mass="55604">MKLKRFLLRYFPPGIILEYEQGGDTKTKSLDLLELTSKSDTEEILAEICEKEPLVTEKRKFQVFELIEKLKSKLAHADKSKFGSYKVLRAHILPLTNVAFDKSGKHFITGSYDRTCKVWETETGSEVNTLEGHRNVVYAIAFNLPFSDKIATGSFDKTARLWSVETGECHHVFQSHSAEVVCLQFNPISTILATGSMDTLAKLWDIETGVELASLNGHTAEVIALQFSQGGPSSTGGDTHDCYQETVCGAGAGRLMLTGSFDHTVCLWDVRTGDRTHHLIGHAAEVAAAAFSYDASLVATASMDKTVRVSLSRLFLKSITVFKYFVTKSEQLGPECMNGRNDTVISEFTMPKQTFVKFSSVRLFHITTQVWDTRTGRQLHLLGGHLDEVLDVTFDASGRRLASASADSTARVWDVSTSGANQSVRALSHLTGHEGEVSKVCFNSRGTLVLTASADKTARLWDAETGQLQDILVGHTDEVFSCAFNYEGDTIITGSKDNTCRIWR</sequence>
<dbReference type="EMBL" id="JTDE01001776">
    <property type="protein sequence ID" value="KAF7258355.1"/>
    <property type="molecule type" value="Genomic_DNA"/>
</dbReference>
<organism evidence="4 5">
    <name type="scientific">Paragonimus skrjabini miyazakii</name>
    <dbReference type="NCBI Taxonomy" id="59628"/>
    <lineage>
        <taxon>Eukaryota</taxon>
        <taxon>Metazoa</taxon>
        <taxon>Spiralia</taxon>
        <taxon>Lophotrochozoa</taxon>
        <taxon>Platyhelminthes</taxon>
        <taxon>Trematoda</taxon>
        <taxon>Digenea</taxon>
        <taxon>Plagiorchiida</taxon>
        <taxon>Troglotremata</taxon>
        <taxon>Troglotrematidae</taxon>
        <taxon>Paragonimus</taxon>
    </lineage>
</organism>
<dbReference type="CDD" id="cd00200">
    <property type="entry name" value="WD40"/>
    <property type="match status" value="1"/>
</dbReference>
<name>A0A8S9YTL0_9TREM</name>
<proteinExistence type="predicted"/>
<feature type="repeat" description="WD" evidence="3">
    <location>
        <begin position="430"/>
        <end position="471"/>
    </location>
</feature>
<evidence type="ECO:0000256" key="3">
    <source>
        <dbReference type="PROSITE-ProRule" id="PRU00221"/>
    </source>
</evidence>
<evidence type="ECO:0000256" key="2">
    <source>
        <dbReference type="ARBA" id="ARBA00022737"/>
    </source>
</evidence>
<dbReference type="AlphaFoldDB" id="A0A8S9YTL0"/>
<comment type="caution">
    <text evidence="4">The sequence shown here is derived from an EMBL/GenBank/DDBJ whole genome shotgun (WGS) entry which is preliminary data.</text>
</comment>
<feature type="repeat" description="WD" evidence="3">
    <location>
        <begin position="88"/>
        <end position="129"/>
    </location>
</feature>
<feature type="repeat" description="WD" evidence="3">
    <location>
        <begin position="130"/>
        <end position="172"/>
    </location>
</feature>
<feature type="repeat" description="WD" evidence="3">
    <location>
        <begin position="382"/>
        <end position="423"/>
    </location>
</feature>
<dbReference type="OrthoDB" id="674604at2759"/>
<feature type="repeat" description="WD" evidence="3">
    <location>
        <begin position="173"/>
        <end position="214"/>
    </location>
</feature>
<evidence type="ECO:0008006" key="6">
    <source>
        <dbReference type="Google" id="ProtNLM"/>
    </source>
</evidence>
<dbReference type="PANTHER" id="PTHR19848:SF8">
    <property type="entry name" value="F-BOX AND WD REPEAT DOMAIN CONTAINING 7"/>
    <property type="match status" value="1"/>
</dbReference>
<dbReference type="PANTHER" id="PTHR19848">
    <property type="entry name" value="WD40 REPEAT PROTEIN"/>
    <property type="match status" value="1"/>
</dbReference>
<dbReference type="InterPro" id="IPR001680">
    <property type="entry name" value="WD40_rpt"/>
</dbReference>
<dbReference type="InterPro" id="IPR019775">
    <property type="entry name" value="WD40_repeat_CS"/>
</dbReference>
<dbReference type="PROSITE" id="PS50082">
    <property type="entry name" value="WD_REPEATS_2"/>
    <property type="match status" value="8"/>
</dbReference>
<protein>
    <recommendedName>
        <fullName evidence="6">Dynein assembly factor with WDR repeat domains 1</fullName>
    </recommendedName>
</protein>
<feature type="repeat" description="WD" evidence="3">
    <location>
        <begin position="253"/>
        <end position="278"/>
    </location>
</feature>
<evidence type="ECO:0000256" key="1">
    <source>
        <dbReference type="ARBA" id="ARBA00022574"/>
    </source>
</evidence>
<dbReference type="PROSITE" id="PS00678">
    <property type="entry name" value="WD_REPEATS_1"/>
    <property type="match status" value="4"/>
</dbReference>
<dbReference type="InterPro" id="IPR020472">
    <property type="entry name" value="WD40_PAC1"/>
</dbReference>
<dbReference type="PRINTS" id="PR00320">
    <property type="entry name" value="GPROTEINBRPT"/>
</dbReference>
<dbReference type="PROSITE" id="PS50294">
    <property type="entry name" value="WD_REPEATS_REGION"/>
    <property type="match status" value="6"/>
</dbReference>
<dbReference type="Pfam" id="PF00400">
    <property type="entry name" value="WD40"/>
    <property type="match status" value="8"/>
</dbReference>
<feature type="repeat" description="WD" evidence="3">
    <location>
        <begin position="472"/>
        <end position="504"/>
    </location>
</feature>
<dbReference type="InterPro" id="IPR015943">
    <property type="entry name" value="WD40/YVTN_repeat-like_dom_sf"/>
</dbReference>
<keyword evidence="1 3" id="KW-0853">WD repeat</keyword>
<dbReference type="Proteomes" id="UP000822476">
    <property type="component" value="Unassembled WGS sequence"/>
</dbReference>
<dbReference type="SUPFAM" id="SSF50978">
    <property type="entry name" value="WD40 repeat-like"/>
    <property type="match status" value="1"/>
</dbReference>
<keyword evidence="2" id="KW-0677">Repeat</keyword>
<reference evidence="4" key="1">
    <citation type="submission" date="2019-07" db="EMBL/GenBank/DDBJ databases">
        <title>Annotation for the trematode Paragonimus miyazaki's.</title>
        <authorList>
            <person name="Choi Y.-J."/>
        </authorList>
    </citation>
    <scope>NUCLEOTIDE SEQUENCE</scope>
    <source>
        <strain evidence="4">Japan</strain>
    </source>
</reference>